<dbReference type="WBParaSite" id="ACRNAN_scaffold1809.g26817.t1">
    <property type="protein sequence ID" value="ACRNAN_scaffold1809.g26817.t1"/>
    <property type="gene ID" value="ACRNAN_scaffold1809.g26817"/>
</dbReference>
<dbReference type="Proteomes" id="UP000887540">
    <property type="component" value="Unplaced"/>
</dbReference>
<dbReference type="PANTHER" id="PTHR35017">
    <property type="entry name" value="PROTEIN CBG16223-RELATED"/>
    <property type="match status" value="1"/>
</dbReference>
<proteinExistence type="predicted"/>
<keyword evidence="1" id="KW-0732">Signal</keyword>
<keyword evidence="2" id="KW-1185">Reference proteome</keyword>
<name>A0A914D305_9BILA</name>
<accession>A0A914D305</accession>
<feature type="signal peptide" evidence="1">
    <location>
        <begin position="1"/>
        <end position="20"/>
    </location>
</feature>
<dbReference type="PANTHER" id="PTHR35017:SF1">
    <property type="entry name" value="SHKT DOMAIN-CONTAINING PROTEIN"/>
    <property type="match status" value="1"/>
</dbReference>
<protein>
    <submittedName>
        <fullName evidence="3">ShKT domain-containing protein</fullName>
    </submittedName>
</protein>
<feature type="chain" id="PRO_5037136946" evidence="1">
    <location>
        <begin position="21"/>
        <end position="143"/>
    </location>
</feature>
<reference evidence="3" key="1">
    <citation type="submission" date="2022-11" db="UniProtKB">
        <authorList>
            <consortium name="WormBaseParasite"/>
        </authorList>
    </citation>
    <scope>IDENTIFICATION</scope>
</reference>
<evidence type="ECO:0000256" key="1">
    <source>
        <dbReference type="SAM" id="SignalP"/>
    </source>
</evidence>
<evidence type="ECO:0000313" key="3">
    <source>
        <dbReference type="WBParaSite" id="ACRNAN_scaffold1809.g26817.t1"/>
    </source>
</evidence>
<organism evidence="2 3">
    <name type="scientific">Acrobeloides nanus</name>
    <dbReference type="NCBI Taxonomy" id="290746"/>
    <lineage>
        <taxon>Eukaryota</taxon>
        <taxon>Metazoa</taxon>
        <taxon>Ecdysozoa</taxon>
        <taxon>Nematoda</taxon>
        <taxon>Chromadorea</taxon>
        <taxon>Rhabditida</taxon>
        <taxon>Tylenchina</taxon>
        <taxon>Cephalobomorpha</taxon>
        <taxon>Cephaloboidea</taxon>
        <taxon>Cephalobidae</taxon>
        <taxon>Acrobeloides</taxon>
    </lineage>
</organism>
<sequence length="143" mass="15762">MLRVCLNLILSVAIALDLSATRPPNCIDGLSQRRCQDLLSSNATTFKHWCETNAEFVLLDCCISCGALYSPKDLSTVKNTAVNTNCSDISLVNWCERFTSGQVNTKLGYVEKCDGPVENNLAYAFRLCRKSCGYCGPNQTVTY</sequence>
<evidence type="ECO:0000313" key="2">
    <source>
        <dbReference type="Proteomes" id="UP000887540"/>
    </source>
</evidence>
<dbReference type="AlphaFoldDB" id="A0A914D305"/>